<dbReference type="CDD" id="cd17536">
    <property type="entry name" value="REC_YesN-like"/>
    <property type="match status" value="1"/>
</dbReference>
<dbReference type="AlphaFoldDB" id="A0A091A7A8"/>
<keyword evidence="3" id="KW-0804">Transcription</keyword>
<keyword evidence="1" id="KW-0805">Transcription regulation</keyword>
<dbReference type="HOGENOM" id="CLU_000445_5_0_9"/>
<dbReference type="InterPro" id="IPR001789">
    <property type="entry name" value="Sig_transdc_resp-reg_receiver"/>
</dbReference>
<keyword evidence="9" id="KW-1185">Reference proteome</keyword>
<evidence type="ECO:0000256" key="1">
    <source>
        <dbReference type="ARBA" id="ARBA00023015"/>
    </source>
</evidence>
<dbReference type="Pfam" id="PF00072">
    <property type="entry name" value="Response_reg"/>
    <property type="match status" value="1"/>
</dbReference>
<organism evidence="8 9">
    <name type="scientific">Paenibacillus macerans</name>
    <name type="common">Bacillus macerans</name>
    <dbReference type="NCBI Taxonomy" id="44252"/>
    <lineage>
        <taxon>Bacteria</taxon>
        <taxon>Bacillati</taxon>
        <taxon>Bacillota</taxon>
        <taxon>Bacilli</taxon>
        <taxon>Bacillales</taxon>
        <taxon>Paenibacillaceae</taxon>
        <taxon>Paenibacillus</taxon>
    </lineage>
</organism>
<dbReference type="EMBL" id="JMQA01000001">
    <property type="protein sequence ID" value="KFN12101.1"/>
    <property type="molecule type" value="Genomic_DNA"/>
</dbReference>
<evidence type="ECO:0000256" key="3">
    <source>
        <dbReference type="ARBA" id="ARBA00023163"/>
    </source>
</evidence>
<accession>A0A091A7A8</accession>
<dbReference type="PATRIC" id="fig|44252.3.peg.142"/>
<dbReference type="RefSeq" id="WP_036624113.1">
    <property type="nucleotide sequence ID" value="NZ_BGML01000001.1"/>
</dbReference>
<dbReference type="InterPro" id="IPR000160">
    <property type="entry name" value="GGDEF_dom"/>
</dbReference>
<dbReference type="PANTHER" id="PTHR43280:SF2">
    <property type="entry name" value="HTH-TYPE TRANSCRIPTIONAL REGULATOR EXSA"/>
    <property type="match status" value="1"/>
</dbReference>
<comment type="caution">
    <text evidence="8">The sequence shown here is derived from an EMBL/GenBank/DDBJ whole genome shotgun (WGS) entry which is preliminary data.</text>
</comment>
<dbReference type="InterPro" id="IPR011006">
    <property type="entry name" value="CheY-like_superfamily"/>
</dbReference>
<gene>
    <name evidence="8" type="ORF">DJ90_1944</name>
</gene>
<dbReference type="GO" id="GO:0000160">
    <property type="term" value="P:phosphorelay signal transduction system"/>
    <property type="evidence" value="ECO:0007669"/>
    <property type="project" value="InterPro"/>
</dbReference>
<evidence type="ECO:0000259" key="7">
    <source>
        <dbReference type="PROSITE" id="PS50887"/>
    </source>
</evidence>
<evidence type="ECO:0000259" key="5">
    <source>
        <dbReference type="PROSITE" id="PS01124"/>
    </source>
</evidence>
<dbReference type="GO" id="GO:0043565">
    <property type="term" value="F:sequence-specific DNA binding"/>
    <property type="evidence" value="ECO:0007669"/>
    <property type="project" value="InterPro"/>
</dbReference>
<feature type="domain" description="HTH araC/xylS-type" evidence="5">
    <location>
        <begin position="425"/>
        <end position="523"/>
    </location>
</feature>
<dbReference type="GeneID" id="77008189"/>
<dbReference type="PROSITE" id="PS50887">
    <property type="entry name" value="GGDEF"/>
    <property type="match status" value="1"/>
</dbReference>
<dbReference type="SMART" id="SM00448">
    <property type="entry name" value="REC"/>
    <property type="match status" value="1"/>
</dbReference>
<dbReference type="Gene3D" id="1.10.10.60">
    <property type="entry name" value="Homeodomain-like"/>
    <property type="match status" value="2"/>
</dbReference>
<name>A0A091A7A8_PAEMA</name>
<dbReference type="OrthoDB" id="342399at2"/>
<dbReference type="STRING" id="44252.DJ90_1944"/>
<dbReference type="SUPFAM" id="SSF46689">
    <property type="entry name" value="Homeodomain-like"/>
    <property type="match status" value="2"/>
</dbReference>
<dbReference type="Proteomes" id="UP000029278">
    <property type="component" value="Unassembled WGS sequence"/>
</dbReference>
<evidence type="ECO:0000259" key="6">
    <source>
        <dbReference type="PROSITE" id="PS50110"/>
    </source>
</evidence>
<dbReference type="PROSITE" id="PS50110">
    <property type="entry name" value="RESPONSE_REGULATORY"/>
    <property type="match status" value="1"/>
</dbReference>
<dbReference type="PROSITE" id="PS01124">
    <property type="entry name" value="HTH_ARAC_FAMILY_2"/>
    <property type="match status" value="1"/>
</dbReference>
<dbReference type="GO" id="GO:0003700">
    <property type="term" value="F:DNA-binding transcription factor activity"/>
    <property type="evidence" value="ECO:0007669"/>
    <property type="project" value="InterPro"/>
</dbReference>
<evidence type="ECO:0000256" key="2">
    <source>
        <dbReference type="ARBA" id="ARBA00023125"/>
    </source>
</evidence>
<dbReference type="Pfam" id="PF17853">
    <property type="entry name" value="GGDEF_2"/>
    <property type="match status" value="1"/>
</dbReference>
<dbReference type="Pfam" id="PF12833">
    <property type="entry name" value="HTH_18"/>
    <property type="match status" value="1"/>
</dbReference>
<evidence type="ECO:0000313" key="9">
    <source>
        <dbReference type="Proteomes" id="UP000029278"/>
    </source>
</evidence>
<dbReference type="Gene3D" id="3.40.50.2300">
    <property type="match status" value="1"/>
</dbReference>
<keyword evidence="2" id="KW-0238">DNA-binding</keyword>
<dbReference type="PRINTS" id="PR00032">
    <property type="entry name" value="HTHARAC"/>
</dbReference>
<proteinExistence type="predicted"/>
<dbReference type="PANTHER" id="PTHR43280">
    <property type="entry name" value="ARAC-FAMILY TRANSCRIPTIONAL REGULATOR"/>
    <property type="match status" value="1"/>
</dbReference>
<feature type="modified residue" description="4-aspartylphosphate" evidence="4">
    <location>
        <position position="54"/>
    </location>
</feature>
<protein>
    <submittedName>
        <fullName evidence="8">Helix-turn-helix domain protein</fullName>
    </submittedName>
</protein>
<keyword evidence="4" id="KW-0597">Phosphoprotein</keyword>
<sequence>MKLVLVDDEKGIVDGLKKIIGRYVPDCEVVGAAYNGLEGVKLIQTRHPDIVITDIRMPQADGLEMIKMLKEAGNPAKFILLSGYADFEYARRGMQLGVQFYINKPVEEEELRDCVRQVMEDIRTERAKLREVDDLKQEAHSRMQENVLRDILDNGSDGLVHMEETLRIAGIEAVGVRFICVLLEFDEGFGCIKEFGLRPVFQQIDRALERYRAVYRFRYSGSQVAVVVTHDGAAGYEELVRTILGLKDTLFRELKLSVTAGIGTFQERAAGLGQSFEEARYALSYKVIKGEGAVIAYPETVNLTGRRHPVPEELINKLEAELDNMNEEGCVAIIREIFRGMEVQQGMSPTDLQVYCINILLSSVRKMSFQQLQQNDFLGRNILSLEAISSFRTLERLEKWMIQVIRCIIVFKVEHHVPKKKDIIAEIKEYVTQHYHDPITLAELASRFFISPYYLSQLFKQKTGDTYMNFLAQVRIGKAKELLERTDLKVYEICERVGYSDTQYFARLFEKLTGLRPSEYRKSRSRA</sequence>
<dbReference type="InterPro" id="IPR018060">
    <property type="entry name" value="HTH_AraC"/>
</dbReference>
<dbReference type="InterPro" id="IPR020449">
    <property type="entry name" value="Tscrpt_reg_AraC-type_HTH"/>
</dbReference>
<evidence type="ECO:0000313" key="8">
    <source>
        <dbReference type="EMBL" id="KFN12101.1"/>
    </source>
</evidence>
<evidence type="ECO:0000256" key="4">
    <source>
        <dbReference type="PROSITE-ProRule" id="PRU00169"/>
    </source>
</evidence>
<feature type="domain" description="Response regulatory" evidence="6">
    <location>
        <begin position="2"/>
        <end position="119"/>
    </location>
</feature>
<reference evidence="8 9" key="1">
    <citation type="submission" date="2014-04" db="EMBL/GenBank/DDBJ databases">
        <authorList>
            <person name="Bishop-Lilly K.A."/>
            <person name="Broomall S.M."/>
            <person name="Chain P.S."/>
            <person name="Chertkov O."/>
            <person name="Coyne S.R."/>
            <person name="Daligault H.E."/>
            <person name="Davenport K.W."/>
            <person name="Erkkila T."/>
            <person name="Frey K.G."/>
            <person name="Gibbons H.S."/>
            <person name="Gu W."/>
            <person name="Jaissle J."/>
            <person name="Johnson S.L."/>
            <person name="Koroleva G.I."/>
            <person name="Ladner J.T."/>
            <person name="Lo C.-C."/>
            <person name="Minogue T.D."/>
            <person name="Munk C."/>
            <person name="Palacios G.F."/>
            <person name="Redden C.L."/>
            <person name="Rosenzweig C.N."/>
            <person name="Scholz M.B."/>
            <person name="Teshima H."/>
            <person name="Xu Y."/>
        </authorList>
    </citation>
    <scope>NUCLEOTIDE SEQUENCE [LARGE SCALE GENOMIC DNA]</scope>
    <source>
        <strain evidence="8 9">8244</strain>
    </source>
</reference>
<dbReference type="InterPro" id="IPR009057">
    <property type="entry name" value="Homeodomain-like_sf"/>
</dbReference>
<dbReference type="InterPro" id="IPR041522">
    <property type="entry name" value="CdaR_GGDEF"/>
</dbReference>
<dbReference type="SUPFAM" id="SSF52172">
    <property type="entry name" value="CheY-like"/>
    <property type="match status" value="1"/>
</dbReference>
<feature type="domain" description="GGDEF" evidence="7">
    <location>
        <begin position="177"/>
        <end position="299"/>
    </location>
</feature>
<dbReference type="SMART" id="SM00342">
    <property type="entry name" value="HTH_ARAC"/>
    <property type="match status" value="1"/>
</dbReference>